<dbReference type="Gene3D" id="3.10.620.30">
    <property type="match status" value="1"/>
</dbReference>
<name>A0A2T1LYN4_9CHRO</name>
<keyword evidence="3" id="KW-1185">Reference proteome</keyword>
<dbReference type="Proteomes" id="UP000239001">
    <property type="component" value="Unassembled WGS sequence"/>
</dbReference>
<dbReference type="InterPro" id="IPR038765">
    <property type="entry name" value="Papain-like_cys_pep_sf"/>
</dbReference>
<dbReference type="OrthoDB" id="9787782at2"/>
<dbReference type="PANTHER" id="PTHR33490">
    <property type="entry name" value="BLR5614 PROTEIN-RELATED"/>
    <property type="match status" value="1"/>
</dbReference>
<accession>A0A2T1LYN4</accession>
<dbReference type="PANTHER" id="PTHR33490:SF12">
    <property type="entry name" value="BLL5557 PROTEIN"/>
    <property type="match status" value="1"/>
</dbReference>
<sequence>MLIKIGYNIVIESPAPVPMHLMLYTYPSRVGDLKKPDRIRLEPDISIQEYIDHFGNRCGRIIAPAGQLRMWNDTIIEDSGKPDLINPQAIQHNIQDLPPQTLQYLLGSRYCEVDQLSEIAWQLFGNITPGWPRVQAICDWVHENIQYGYAYTNVGKTAYQVYTDRTGVCRDFAHLALTFCRCLNIPARYAAGYLGDIRVEPLPFSMDFHAWFEVFLDGQWYTFDARHNVPRIGRILMARGRDAADVALMTSFGAYELVEFKVWADEIPNTWEKATKNSRLKPMAA</sequence>
<dbReference type="Gene3D" id="2.60.40.2250">
    <property type="match status" value="1"/>
</dbReference>
<dbReference type="AlphaFoldDB" id="A0A2T1LYN4"/>
<reference evidence="2 3" key="1">
    <citation type="submission" date="2018-03" db="EMBL/GenBank/DDBJ databases">
        <title>The ancient ancestry and fast evolution of plastids.</title>
        <authorList>
            <person name="Moore K.R."/>
            <person name="Magnabosco C."/>
            <person name="Momper L."/>
            <person name="Gold D.A."/>
            <person name="Bosak T."/>
            <person name="Fournier G.P."/>
        </authorList>
    </citation>
    <scope>NUCLEOTIDE SEQUENCE [LARGE SCALE GENOMIC DNA]</scope>
    <source>
        <strain evidence="2 3">CCALA 016</strain>
    </source>
</reference>
<reference evidence="2 3" key="2">
    <citation type="submission" date="2018-03" db="EMBL/GenBank/DDBJ databases">
        <authorList>
            <person name="Keele B.F."/>
        </authorList>
    </citation>
    <scope>NUCLEOTIDE SEQUENCE [LARGE SCALE GENOMIC DNA]</scope>
    <source>
        <strain evidence="2 3">CCALA 016</strain>
    </source>
</reference>
<evidence type="ECO:0000259" key="1">
    <source>
        <dbReference type="SMART" id="SM00460"/>
    </source>
</evidence>
<comment type="caution">
    <text evidence="2">The sequence shown here is derived from an EMBL/GenBank/DDBJ whole genome shotgun (WGS) entry which is preliminary data.</text>
</comment>
<evidence type="ECO:0000313" key="3">
    <source>
        <dbReference type="Proteomes" id="UP000239001"/>
    </source>
</evidence>
<gene>
    <name evidence="2" type="ORF">C7H19_10095</name>
</gene>
<evidence type="ECO:0000313" key="2">
    <source>
        <dbReference type="EMBL" id="PSF37508.1"/>
    </source>
</evidence>
<feature type="domain" description="Transglutaminase-like" evidence="1">
    <location>
        <begin position="161"/>
        <end position="227"/>
    </location>
</feature>
<dbReference type="SUPFAM" id="SSF54001">
    <property type="entry name" value="Cysteine proteinases"/>
    <property type="match status" value="1"/>
</dbReference>
<protein>
    <submittedName>
        <fullName evidence="2">Transglutaminase</fullName>
    </submittedName>
</protein>
<proteinExistence type="predicted"/>
<dbReference type="EMBL" id="PXOH01000008">
    <property type="protein sequence ID" value="PSF37508.1"/>
    <property type="molecule type" value="Genomic_DNA"/>
</dbReference>
<dbReference type="SMART" id="SM00460">
    <property type="entry name" value="TGc"/>
    <property type="match status" value="1"/>
</dbReference>
<dbReference type="RefSeq" id="WP_106456748.1">
    <property type="nucleotide sequence ID" value="NZ_PXOH01000008.1"/>
</dbReference>
<dbReference type="Pfam" id="PF01841">
    <property type="entry name" value="Transglut_core"/>
    <property type="match status" value="1"/>
</dbReference>
<organism evidence="2 3">
    <name type="scientific">Aphanothece hegewaldii CCALA 016</name>
    <dbReference type="NCBI Taxonomy" id="2107694"/>
    <lineage>
        <taxon>Bacteria</taxon>
        <taxon>Bacillati</taxon>
        <taxon>Cyanobacteriota</taxon>
        <taxon>Cyanophyceae</taxon>
        <taxon>Oscillatoriophycideae</taxon>
        <taxon>Chroococcales</taxon>
        <taxon>Aphanothecaceae</taxon>
        <taxon>Aphanothece</taxon>
    </lineage>
</organism>
<dbReference type="InterPro" id="IPR002931">
    <property type="entry name" value="Transglutaminase-like"/>
</dbReference>